<evidence type="ECO:0000256" key="1">
    <source>
        <dbReference type="SAM" id="MobiDB-lite"/>
    </source>
</evidence>
<dbReference type="Pfam" id="PF13324">
    <property type="entry name" value="GCIP_N"/>
    <property type="match status" value="1"/>
</dbReference>
<evidence type="ECO:0000313" key="4">
    <source>
        <dbReference type="Proteomes" id="UP001629113"/>
    </source>
</evidence>
<feature type="compositionally biased region" description="Basic and acidic residues" evidence="1">
    <location>
        <begin position="234"/>
        <end position="254"/>
    </location>
</feature>
<dbReference type="PANTHER" id="PTHR15492:SF1">
    <property type="entry name" value="CYCLIN-D1-BINDING PROTEIN 1"/>
    <property type="match status" value="1"/>
</dbReference>
<dbReference type="Proteomes" id="UP001629113">
    <property type="component" value="Unassembled WGS sequence"/>
</dbReference>
<name>A0ABR4PN76_9HELO</name>
<feature type="compositionally biased region" description="Acidic residues" evidence="1">
    <location>
        <begin position="207"/>
        <end position="227"/>
    </location>
</feature>
<proteinExistence type="predicted"/>
<dbReference type="InterPro" id="IPR026907">
    <property type="entry name" value="GCIP-like"/>
</dbReference>
<dbReference type="EMBL" id="JBFCZG010000003">
    <property type="protein sequence ID" value="KAL3424688.1"/>
    <property type="molecule type" value="Genomic_DNA"/>
</dbReference>
<dbReference type="PANTHER" id="PTHR15492">
    <property type="entry name" value="CYCLIN D1-BINDING PROTEIN 1"/>
    <property type="match status" value="1"/>
</dbReference>
<evidence type="ECO:0000313" key="3">
    <source>
        <dbReference type="EMBL" id="KAL3424688.1"/>
    </source>
</evidence>
<sequence>MSSKNGEKSGQKLDTLRATVATTIALIAQLQTTPTSSANGDDPSRDGAVNALDLSYDTASLIKAHSTKISLLIINKPFTPSAVNTVLQELVAGPLPGLASAVEICNATKYTKVMSEELQWRAKKVFLEFTALVKSIPLDGQILSNDQKNGTGSSSGKGSLASTGVLWEACDAIMDLKRLGISGLIIKKAEGFRDLLKDALDELREWGDEEPDDDEEDEDEESGDESNDGTAQDAVDKLFGDQRHIPREDPDKIRDRLESSKKRLQLVILMYSAIIKRRFKTLPPLPHPILPAELKEKSSGDPGIVSCLDEVLNIMKKLPDITDELASAFYDLDGPEIDKRMDECFFNGFAAVELLVLDWEGNKDEFTTWASKFQIAMKKGW</sequence>
<gene>
    <name evidence="3" type="ORF">PVAG01_03969</name>
</gene>
<protein>
    <recommendedName>
        <fullName evidence="2">Cyclin-D1-binding protein 1-like N-terminal domain-containing protein</fullName>
    </recommendedName>
</protein>
<evidence type="ECO:0000259" key="2">
    <source>
        <dbReference type="Pfam" id="PF13324"/>
    </source>
</evidence>
<keyword evidence="4" id="KW-1185">Reference proteome</keyword>
<feature type="region of interest" description="Disordered" evidence="1">
    <location>
        <begin position="204"/>
        <end position="254"/>
    </location>
</feature>
<comment type="caution">
    <text evidence="3">The sequence shown here is derived from an EMBL/GenBank/DDBJ whole genome shotgun (WGS) entry which is preliminary data.</text>
</comment>
<accession>A0ABR4PN76</accession>
<organism evidence="3 4">
    <name type="scientific">Phlyctema vagabunda</name>
    <dbReference type="NCBI Taxonomy" id="108571"/>
    <lineage>
        <taxon>Eukaryota</taxon>
        <taxon>Fungi</taxon>
        <taxon>Dikarya</taxon>
        <taxon>Ascomycota</taxon>
        <taxon>Pezizomycotina</taxon>
        <taxon>Leotiomycetes</taxon>
        <taxon>Helotiales</taxon>
        <taxon>Dermateaceae</taxon>
        <taxon>Phlyctema</taxon>
    </lineage>
</organism>
<reference evidence="3 4" key="1">
    <citation type="submission" date="2024-06" db="EMBL/GenBank/DDBJ databases">
        <title>Complete genome of Phlyctema vagabunda strain 19-DSS-EL-015.</title>
        <authorList>
            <person name="Fiorenzani C."/>
        </authorList>
    </citation>
    <scope>NUCLEOTIDE SEQUENCE [LARGE SCALE GENOMIC DNA]</scope>
    <source>
        <strain evidence="3 4">19-DSS-EL-015</strain>
    </source>
</reference>
<dbReference type="Gene3D" id="1.20.1410.10">
    <property type="entry name" value="I/LWEQ domain"/>
    <property type="match status" value="1"/>
</dbReference>
<feature type="domain" description="Cyclin-D1-binding protein 1-like N-terminal" evidence="2">
    <location>
        <begin position="58"/>
        <end position="208"/>
    </location>
</feature>
<dbReference type="InterPro" id="IPR049317">
    <property type="entry name" value="GCIP-like_N"/>
</dbReference>